<keyword evidence="2" id="KW-0812">Transmembrane</keyword>
<dbReference type="AlphaFoldDB" id="A0ABD2JLJ1"/>
<evidence type="ECO:0000313" key="3">
    <source>
        <dbReference type="EMBL" id="KAL3091481.1"/>
    </source>
</evidence>
<evidence type="ECO:0000313" key="4">
    <source>
        <dbReference type="Proteomes" id="UP001620645"/>
    </source>
</evidence>
<accession>A0ABD2JLJ1</accession>
<feature type="region of interest" description="Disordered" evidence="1">
    <location>
        <begin position="424"/>
        <end position="443"/>
    </location>
</feature>
<sequence length="548" mass="59078">MSWSVANNKNNTTNNHHNQQQNAKSCSSSSIIVRQNGSASSTTTISSSTSNSFSFAGSHICDEDKNDDHTHTDTVPSSSSFSSSTCSKSLMALMITTNSAAGPAAGRVTAPAAAAGLIVVPAASASASASSAVRRRHRRPLQIPRAMLKHSRCSYVKSKSGRASTNFSPCSSTLQRLLMPALVLLCLIHLPQIAHAAPTVRNSRTPSTVHVPIGAGFTLDVGEGRTDSPADGFPGWARLNDSANQVYGIPQANDAGVYTIPLRGGERSVRIEVGNELKQRCEKEIKTIWLEIVDQQRIDELSMESQFNSVKSLLAKLNVRLADMRLFPFNYLDTYRTVTEIMHELEQSQQHNQPPTKIHGQQIVYTVNISCGELNEQSSEVISAAIENGLSFQVVQGILVKLHQPEATPQAPITNEEVDYNQQTDNGKNAVESGGNASSSSSPASTVPLIILALILAVLVLVSIFWILIKRAKAGQEKQTDHANGKAVHLPSPAGDSTTPMLDMRGNAERTTSRTLSAWHRKMAPREGTDFINSLAFCPFIGILSFSP</sequence>
<protein>
    <submittedName>
        <fullName evidence="3">Uncharacterized protein</fullName>
    </submittedName>
</protein>
<feature type="transmembrane region" description="Helical" evidence="2">
    <location>
        <begin position="447"/>
        <end position="469"/>
    </location>
</feature>
<feature type="region of interest" description="Disordered" evidence="1">
    <location>
        <begin position="478"/>
        <end position="503"/>
    </location>
</feature>
<comment type="caution">
    <text evidence="3">The sequence shown here is derived from an EMBL/GenBank/DDBJ whole genome shotgun (WGS) entry which is preliminary data.</text>
</comment>
<dbReference type="Proteomes" id="UP001620645">
    <property type="component" value="Unassembled WGS sequence"/>
</dbReference>
<keyword evidence="4" id="KW-1185">Reference proteome</keyword>
<feature type="compositionally biased region" description="Low complexity" evidence="1">
    <location>
        <begin position="1"/>
        <end position="24"/>
    </location>
</feature>
<name>A0ABD2JLJ1_HETSC</name>
<keyword evidence="2" id="KW-0472">Membrane</keyword>
<evidence type="ECO:0000256" key="1">
    <source>
        <dbReference type="SAM" id="MobiDB-lite"/>
    </source>
</evidence>
<feature type="compositionally biased region" description="Low complexity" evidence="1">
    <location>
        <begin position="433"/>
        <end position="443"/>
    </location>
</feature>
<feature type="region of interest" description="Disordered" evidence="1">
    <location>
        <begin position="1"/>
        <end position="30"/>
    </location>
</feature>
<organism evidence="3 4">
    <name type="scientific">Heterodera schachtii</name>
    <name type="common">Sugarbeet cyst nematode worm</name>
    <name type="synonym">Tylenchus schachtii</name>
    <dbReference type="NCBI Taxonomy" id="97005"/>
    <lineage>
        <taxon>Eukaryota</taxon>
        <taxon>Metazoa</taxon>
        <taxon>Ecdysozoa</taxon>
        <taxon>Nematoda</taxon>
        <taxon>Chromadorea</taxon>
        <taxon>Rhabditida</taxon>
        <taxon>Tylenchina</taxon>
        <taxon>Tylenchomorpha</taxon>
        <taxon>Tylenchoidea</taxon>
        <taxon>Heteroderidae</taxon>
        <taxon>Heteroderinae</taxon>
        <taxon>Heterodera</taxon>
    </lineage>
</organism>
<proteinExistence type="predicted"/>
<keyword evidence="2" id="KW-1133">Transmembrane helix</keyword>
<evidence type="ECO:0000256" key="2">
    <source>
        <dbReference type="SAM" id="Phobius"/>
    </source>
</evidence>
<gene>
    <name evidence="3" type="ORF">niasHS_004886</name>
</gene>
<reference evidence="3 4" key="1">
    <citation type="submission" date="2024-10" db="EMBL/GenBank/DDBJ databases">
        <authorList>
            <person name="Kim D."/>
        </authorList>
    </citation>
    <scope>NUCLEOTIDE SEQUENCE [LARGE SCALE GENOMIC DNA]</scope>
    <source>
        <strain evidence="3">Taebaek</strain>
    </source>
</reference>
<dbReference type="EMBL" id="JBICCN010000131">
    <property type="protein sequence ID" value="KAL3091481.1"/>
    <property type="molecule type" value="Genomic_DNA"/>
</dbReference>